<evidence type="ECO:0000256" key="4">
    <source>
        <dbReference type="SAM" id="SignalP"/>
    </source>
</evidence>
<dbReference type="InterPro" id="IPR001480">
    <property type="entry name" value="Bulb-type_lectin_dom"/>
</dbReference>
<proteinExistence type="predicted"/>
<keyword evidence="3" id="KW-0325">Glycoprotein</keyword>
<keyword evidence="1 4" id="KW-0732">Signal</keyword>
<protein>
    <submittedName>
        <fullName evidence="7">G-type lectin S-receptor-like serine/threonine-protein kinase RLK1</fullName>
    </submittedName>
</protein>
<dbReference type="InterPro" id="IPR036426">
    <property type="entry name" value="Bulb-type_lectin_dom_sf"/>
</dbReference>
<evidence type="ECO:0000256" key="1">
    <source>
        <dbReference type="ARBA" id="ARBA00022729"/>
    </source>
</evidence>
<evidence type="ECO:0000256" key="2">
    <source>
        <dbReference type="ARBA" id="ARBA00023157"/>
    </source>
</evidence>
<gene>
    <name evidence="7" type="primary">LOC132800146</name>
</gene>
<keyword evidence="6" id="KW-1185">Reference proteome</keyword>
<feature type="signal peptide" evidence="4">
    <location>
        <begin position="1"/>
        <end position="18"/>
    </location>
</feature>
<name>A0ABM3ZXC5_ZIZJJ</name>
<dbReference type="SMART" id="SM00108">
    <property type="entry name" value="B_lectin"/>
    <property type="match status" value="1"/>
</dbReference>
<reference evidence="7" key="1">
    <citation type="submission" date="2025-08" db="UniProtKB">
        <authorList>
            <consortium name="RefSeq"/>
        </authorList>
    </citation>
    <scope>IDENTIFICATION</scope>
    <source>
        <tissue evidence="7">Seedling</tissue>
    </source>
</reference>
<evidence type="ECO:0000259" key="5">
    <source>
        <dbReference type="PROSITE" id="PS50927"/>
    </source>
</evidence>
<dbReference type="RefSeq" id="XP_060669141.1">
    <property type="nucleotide sequence ID" value="XM_060813158.1"/>
</dbReference>
<dbReference type="SUPFAM" id="SSF51110">
    <property type="entry name" value="alpha-D-mannose-specific plant lectins"/>
    <property type="match status" value="1"/>
</dbReference>
<keyword evidence="2" id="KW-1015">Disulfide bond</keyword>
<evidence type="ECO:0000256" key="3">
    <source>
        <dbReference type="ARBA" id="ARBA00023180"/>
    </source>
</evidence>
<sequence length="235" mass="26113">MAILFLLLLQLPLSVVVAQTNGKINVPTSLTAGSNNNLWLSPSKDFAFGFHQLDNDAFILAIWYYKLSRQFTPVWYPNANKGKPVPRNSKLELTPDSALVLKNGAETLWNSGKTSSADVNYAVMNDTGNFMLLDIFSRPIWESFNYPTDTLLPSQIMKLGGSLSARTSDTDFAPRRFQFRLDLDGIARLIAINLPGNFSYYDYSSTGDTSDPGDEVVFDSSGLYVLTRNESKSLL</sequence>
<dbReference type="Pfam" id="PF01453">
    <property type="entry name" value="B_lectin"/>
    <property type="match status" value="1"/>
</dbReference>
<accession>A0ABM3ZXC5</accession>
<evidence type="ECO:0000313" key="6">
    <source>
        <dbReference type="Proteomes" id="UP001652623"/>
    </source>
</evidence>
<dbReference type="Gene3D" id="2.90.10.10">
    <property type="entry name" value="Bulb-type lectin domain"/>
    <property type="match status" value="1"/>
</dbReference>
<dbReference type="InterPro" id="IPR051343">
    <property type="entry name" value="G-type_lectin_kinases/EP1-like"/>
</dbReference>
<feature type="domain" description="Bulb-type lectin" evidence="5">
    <location>
        <begin position="23"/>
        <end position="145"/>
    </location>
</feature>
<dbReference type="GeneID" id="132800146"/>
<feature type="chain" id="PRO_5047394314" evidence="4">
    <location>
        <begin position="19"/>
        <end position="235"/>
    </location>
</feature>
<dbReference type="PANTHER" id="PTHR47976">
    <property type="entry name" value="G-TYPE LECTIN S-RECEPTOR-LIKE SERINE/THREONINE-PROTEIN KINASE SD2-5"/>
    <property type="match status" value="1"/>
</dbReference>
<organism evidence="6 7">
    <name type="scientific">Ziziphus jujuba</name>
    <name type="common">Chinese jujube</name>
    <name type="synonym">Ziziphus sativa</name>
    <dbReference type="NCBI Taxonomy" id="326968"/>
    <lineage>
        <taxon>Eukaryota</taxon>
        <taxon>Viridiplantae</taxon>
        <taxon>Streptophyta</taxon>
        <taxon>Embryophyta</taxon>
        <taxon>Tracheophyta</taxon>
        <taxon>Spermatophyta</taxon>
        <taxon>Magnoliopsida</taxon>
        <taxon>eudicotyledons</taxon>
        <taxon>Gunneridae</taxon>
        <taxon>Pentapetalae</taxon>
        <taxon>rosids</taxon>
        <taxon>fabids</taxon>
        <taxon>Rosales</taxon>
        <taxon>Rhamnaceae</taxon>
        <taxon>Paliureae</taxon>
        <taxon>Ziziphus</taxon>
    </lineage>
</organism>
<dbReference type="PROSITE" id="PS50927">
    <property type="entry name" value="BULB_LECTIN"/>
    <property type="match status" value="1"/>
</dbReference>
<dbReference type="PANTHER" id="PTHR47976:SF15">
    <property type="entry name" value="G-TYPE LECTIN S-RECEPTOR-LIKE SERINE_THREONINE-PROTEIN KINASE RLK1"/>
    <property type="match status" value="1"/>
</dbReference>
<evidence type="ECO:0000313" key="7">
    <source>
        <dbReference type="RefSeq" id="XP_060669141.1"/>
    </source>
</evidence>
<dbReference type="Proteomes" id="UP001652623">
    <property type="component" value="Chromosome 12"/>
</dbReference>